<dbReference type="KEGG" id="cgl:Cgl1723"/>
<dbReference type="PROSITE" id="PS51257">
    <property type="entry name" value="PROKAR_LIPOPROTEIN"/>
    <property type="match status" value="1"/>
</dbReference>
<accession>Q8NPT8</accession>
<evidence type="ECO:0000313" key="4">
    <source>
        <dbReference type="Proteomes" id="UP000000582"/>
    </source>
</evidence>
<feature type="region of interest" description="Disordered" evidence="1">
    <location>
        <begin position="119"/>
        <end position="139"/>
    </location>
</feature>
<evidence type="ECO:0000256" key="1">
    <source>
        <dbReference type="SAM" id="MobiDB-lite"/>
    </source>
</evidence>
<proteinExistence type="predicted"/>
<evidence type="ECO:0000313" key="3">
    <source>
        <dbReference type="EMBL" id="BAB99116.1"/>
    </source>
</evidence>
<keyword evidence="4" id="KW-1185">Reference proteome</keyword>
<dbReference type="HOGENOM" id="CLU_1903152_0_0_11"/>
<gene>
    <name evidence="3" type="ordered locus">Cgl1723</name>
</gene>
<name>Q8NPT8_CORGL</name>
<dbReference type="EMBL" id="BA000036">
    <property type="protein sequence ID" value="BAB99116.1"/>
    <property type="molecule type" value="Genomic_DNA"/>
</dbReference>
<feature type="signal peptide" evidence="2">
    <location>
        <begin position="1"/>
        <end position="31"/>
    </location>
</feature>
<dbReference type="OrthoDB" id="4417381at2"/>
<dbReference type="KEGG" id="cgb:cg1941"/>
<organism evidence="3 4">
    <name type="scientific">Corynebacterium glutamicum (strain ATCC 13032 / DSM 20300 / JCM 1318 / BCRC 11384 / CCUG 27702 / LMG 3730 / NBRC 12168 / NCIMB 10025 / NRRL B-2784 / 534)</name>
    <dbReference type="NCBI Taxonomy" id="196627"/>
    <lineage>
        <taxon>Bacteria</taxon>
        <taxon>Bacillati</taxon>
        <taxon>Actinomycetota</taxon>
        <taxon>Actinomycetes</taxon>
        <taxon>Mycobacteriales</taxon>
        <taxon>Corynebacteriaceae</taxon>
        <taxon>Corynebacterium</taxon>
    </lineage>
</organism>
<evidence type="ECO:0000256" key="2">
    <source>
        <dbReference type="SAM" id="SignalP"/>
    </source>
</evidence>
<dbReference type="RefSeq" id="WP_011265797.1">
    <property type="nucleotide sequence ID" value="NC_003450.3"/>
</dbReference>
<accession>Q6M4Q3</accession>
<dbReference type="BioCyc" id="CORYNE:G18NG-11315-MONOMER"/>
<sequence length="139" mass="14746">MRKQRRMMMAVGCAGILSTLAVGLTACSNDAALSDFFESASLRDHLAAHTPGESSRDTATVSVSLHEFYSVQWTDFAIVCPGISRDDITAALDSTVVGDNYDDIPATGLPDTASALVTNTHPGAYRPDPPLMQSSPLDK</sequence>
<dbReference type="Proteomes" id="UP000000582">
    <property type="component" value="Chromosome"/>
</dbReference>
<reference evidence="4" key="1">
    <citation type="journal article" date="2003" name="Appl. Microbiol. Biotechnol.">
        <title>The Corynebacterium glutamicum genome: features and impacts on biotechnological processes.</title>
        <authorList>
            <person name="Ikeda M."/>
            <person name="Nakagawa S."/>
        </authorList>
    </citation>
    <scope>NUCLEOTIDE SEQUENCE [LARGE SCALE GENOMIC DNA]</scope>
    <source>
        <strain evidence="4">ATCC 13032 / DSM 20300 / BCRC 11384 / JCM 1318 / LMG 3730 / NCIMB 10025</strain>
    </source>
</reference>
<dbReference type="AlphaFoldDB" id="Q8NPT8"/>
<keyword evidence="2" id="KW-0732">Signal</keyword>
<dbReference type="STRING" id="196627.cg1941"/>
<dbReference type="GeneID" id="1019687"/>
<protein>
    <submittedName>
        <fullName evidence="3">Uncharacterized protein</fullName>
    </submittedName>
</protein>
<feature type="chain" id="PRO_5004314411" evidence="2">
    <location>
        <begin position="32"/>
        <end position="139"/>
    </location>
</feature>